<name>W6JIQ3_9POXV</name>
<accession>W6JIQ3</accession>
<organism evidence="1 2">
    <name type="scientific">Alphaentomopoxvirus acuprea</name>
    <dbReference type="NCBI Taxonomy" id="62099"/>
    <lineage>
        <taxon>Viruses</taxon>
        <taxon>Varidnaviria</taxon>
        <taxon>Bamfordvirae</taxon>
        <taxon>Nucleocytoviricota</taxon>
        <taxon>Pokkesviricetes</taxon>
        <taxon>Chitovirales</taxon>
        <taxon>Poxviridae</taxon>
        <taxon>Entomopoxvirinae</taxon>
        <taxon>Alphaentomopoxvirus</taxon>
    </lineage>
</organism>
<protein>
    <submittedName>
        <fullName evidence="1">Uncharacterized protein</fullName>
    </submittedName>
</protein>
<keyword evidence="2" id="KW-1185">Reference proteome</keyword>
<evidence type="ECO:0000313" key="2">
    <source>
        <dbReference type="Proteomes" id="UP000174145"/>
    </source>
</evidence>
<proteinExistence type="predicted"/>
<sequence length="224" mass="27119">MDYSKIIRNIIKDIKIHVFDWKLDPYGSASDYDITYYLDIKKIIKFKKSLGDEENRFINYKKSIILDMDKFCNSDRLINIKNDTLLCNTFDDINKLLLEYYKAINKYYDEPQDIGHKDDYMELEHVSFQYSDKKILNYLKNCNKEIIRDQLSNWSKLANKIIKYININYPLFWRYDIDYNILKREFRNLNYHLHQDICGVPGKNDLFRNACKICRTENCFDKSI</sequence>
<dbReference type="GeneID" id="18263501"/>
<dbReference type="RefSeq" id="YP_009001545.1">
    <property type="nucleotide sequence ID" value="NC_023426.1"/>
</dbReference>
<dbReference type="EMBL" id="AP013055">
    <property type="protein sequence ID" value="BAO49432.1"/>
    <property type="molecule type" value="Genomic_DNA"/>
</dbReference>
<dbReference type="Proteomes" id="UP000174145">
    <property type="component" value="Segment"/>
</dbReference>
<evidence type="ECO:0000313" key="1">
    <source>
        <dbReference type="EMBL" id="BAO49432.1"/>
    </source>
</evidence>
<dbReference type="KEGG" id="vg:18263501"/>
<reference evidence="1 2" key="1">
    <citation type="journal article" date="2014" name="Virology">
        <title>The complete genome sequence of the Alphaentomopoxvirus Anomala cuprea entomopoxvirus, including its terminal hairpin loop sequences, suggests a potentially unique mode of apoptosis inhibition and mode of DNA replication.</title>
        <authorList>
            <person name="Mitsuhashi W."/>
            <person name="Miyamoto K."/>
            <person name="Wada S."/>
        </authorList>
    </citation>
    <scope>NUCLEOTIDE SEQUENCE [LARGE SCALE GENOMIC DNA]</scope>
    <source>
        <strain evidence="1">CV6M</strain>
    </source>
</reference>